<dbReference type="GO" id="GO:0004812">
    <property type="term" value="F:aminoacyl-tRNA ligase activity"/>
    <property type="evidence" value="ECO:0007669"/>
    <property type="project" value="UniProtKB-KW"/>
</dbReference>
<evidence type="ECO:0000256" key="1">
    <source>
        <dbReference type="ARBA" id="ARBA00022598"/>
    </source>
</evidence>
<protein>
    <submittedName>
        <fullName evidence="6">tRNA synthetases class I (C) catalytic domain-containing protein</fullName>
    </submittedName>
</protein>
<feature type="region of interest" description="Disordered" evidence="4">
    <location>
        <begin position="45"/>
        <end position="78"/>
    </location>
</feature>
<comment type="caution">
    <text evidence="6">The sequence shown here is derived from an EMBL/GenBank/DDBJ whole genome shotgun (WGS) entry which is preliminary data.</text>
</comment>
<gene>
    <name evidence="6" type="ORF">DUNSADRAFT_17184</name>
</gene>
<feature type="domain" description="tRNA synthetases class I catalytic" evidence="5">
    <location>
        <begin position="108"/>
        <end position="183"/>
    </location>
</feature>
<evidence type="ECO:0000259" key="5">
    <source>
        <dbReference type="Pfam" id="PF01406"/>
    </source>
</evidence>
<keyword evidence="7" id="KW-1185">Reference proteome</keyword>
<keyword evidence="1" id="KW-0436">Ligase</keyword>
<dbReference type="Pfam" id="PF01406">
    <property type="entry name" value="tRNA-synt_1e"/>
    <property type="match status" value="1"/>
</dbReference>
<evidence type="ECO:0000256" key="3">
    <source>
        <dbReference type="ARBA" id="ARBA00022840"/>
    </source>
</evidence>
<sequence length="224" mass="24254">MHAVYFTARRSFARPLSFQSGLASWLAASLPHISASSCLAVSNSISNSASGSSMSSTKQESSRVWEMPHASSSNGAVTTASNSGRLMLYNSLVDEKVPFVPAAGEGSSQISWYTCGPTVYDSAHMGHARNYVSLDIARRVLEDYFQYNCLFVMNVTDVDDKIILRARRNHLLQQYASSQSVGKEVLRFAVAAVESAQAKQAGKAREAQTLVEASEQEVAQVSMA</sequence>
<dbReference type="SUPFAM" id="SSF52374">
    <property type="entry name" value="Nucleotidylyl transferase"/>
    <property type="match status" value="1"/>
</dbReference>
<keyword evidence="2" id="KW-0547">Nucleotide-binding</keyword>
<dbReference type="PANTHER" id="PTHR10890:SF3">
    <property type="entry name" value="CYSTEINE--TRNA LIGASE, CYTOPLASMIC"/>
    <property type="match status" value="1"/>
</dbReference>
<organism evidence="6 7">
    <name type="scientific">Dunaliella salina</name>
    <name type="common">Green alga</name>
    <name type="synonym">Protococcus salinus</name>
    <dbReference type="NCBI Taxonomy" id="3046"/>
    <lineage>
        <taxon>Eukaryota</taxon>
        <taxon>Viridiplantae</taxon>
        <taxon>Chlorophyta</taxon>
        <taxon>core chlorophytes</taxon>
        <taxon>Chlorophyceae</taxon>
        <taxon>CS clade</taxon>
        <taxon>Chlamydomonadales</taxon>
        <taxon>Dunaliellaceae</taxon>
        <taxon>Dunaliella</taxon>
    </lineage>
</organism>
<dbReference type="EMBL" id="MU070256">
    <property type="protein sequence ID" value="KAF5828718.1"/>
    <property type="molecule type" value="Genomic_DNA"/>
</dbReference>
<dbReference type="PANTHER" id="PTHR10890">
    <property type="entry name" value="CYSTEINYL-TRNA SYNTHETASE"/>
    <property type="match status" value="1"/>
</dbReference>
<dbReference type="InterPro" id="IPR024909">
    <property type="entry name" value="Cys-tRNA/MSH_ligase"/>
</dbReference>
<dbReference type="InterPro" id="IPR032678">
    <property type="entry name" value="tRNA-synt_1_cat_dom"/>
</dbReference>
<evidence type="ECO:0000313" key="7">
    <source>
        <dbReference type="Proteomes" id="UP000815325"/>
    </source>
</evidence>
<evidence type="ECO:0000313" key="6">
    <source>
        <dbReference type="EMBL" id="KAF5828718.1"/>
    </source>
</evidence>
<evidence type="ECO:0000256" key="2">
    <source>
        <dbReference type="ARBA" id="ARBA00022741"/>
    </source>
</evidence>
<reference evidence="6" key="1">
    <citation type="submission" date="2017-08" db="EMBL/GenBank/DDBJ databases">
        <authorList>
            <person name="Polle J.E."/>
            <person name="Barry K."/>
            <person name="Cushman J."/>
            <person name="Schmutz J."/>
            <person name="Tran D."/>
            <person name="Hathwaick L.T."/>
            <person name="Yim W.C."/>
            <person name="Jenkins J."/>
            <person name="Mckie-Krisberg Z.M."/>
            <person name="Prochnik S."/>
            <person name="Lindquist E."/>
            <person name="Dockter R.B."/>
            <person name="Adam C."/>
            <person name="Molina H."/>
            <person name="Bunkerborg J."/>
            <person name="Jin E."/>
            <person name="Buchheim M."/>
            <person name="Magnuson J."/>
        </authorList>
    </citation>
    <scope>NUCLEOTIDE SEQUENCE</scope>
    <source>
        <strain evidence="6">CCAP 19/18</strain>
    </source>
</reference>
<name>A0ABQ7G289_DUNSA</name>
<feature type="compositionally biased region" description="Low complexity" evidence="4">
    <location>
        <begin position="45"/>
        <end position="56"/>
    </location>
</feature>
<evidence type="ECO:0000256" key="4">
    <source>
        <dbReference type="SAM" id="MobiDB-lite"/>
    </source>
</evidence>
<keyword evidence="6" id="KW-0030">Aminoacyl-tRNA synthetase</keyword>
<dbReference type="Proteomes" id="UP000815325">
    <property type="component" value="Unassembled WGS sequence"/>
</dbReference>
<proteinExistence type="predicted"/>
<keyword evidence="3" id="KW-0067">ATP-binding</keyword>
<accession>A0ABQ7G289</accession>
<dbReference type="InterPro" id="IPR014729">
    <property type="entry name" value="Rossmann-like_a/b/a_fold"/>
</dbReference>
<dbReference type="Gene3D" id="3.40.50.620">
    <property type="entry name" value="HUPs"/>
    <property type="match status" value="1"/>
</dbReference>